<feature type="transmembrane region" description="Helical" evidence="5">
    <location>
        <begin position="237"/>
        <end position="257"/>
    </location>
</feature>
<dbReference type="PROSITE" id="PS50850">
    <property type="entry name" value="MFS"/>
    <property type="match status" value="1"/>
</dbReference>
<reference evidence="7 8" key="1">
    <citation type="submission" date="2016-10" db="EMBL/GenBank/DDBJ databases">
        <authorList>
            <person name="de Groot N.N."/>
        </authorList>
    </citation>
    <scope>NUCLEOTIDE SEQUENCE [LARGE SCALE GENOMIC DNA]</scope>
    <source>
        <strain evidence="7 8">DSM 19547</strain>
    </source>
</reference>
<evidence type="ECO:0000256" key="4">
    <source>
        <dbReference type="ARBA" id="ARBA00023136"/>
    </source>
</evidence>
<protein>
    <submittedName>
        <fullName evidence="7">Predicted arabinose efflux permease, MFS family</fullName>
    </submittedName>
</protein>
<keyword evidence="3 5" id="KW-1133">Transmembrane helix</keyword>
<comment type="subcellular location">
    <subcellularLocation>
        <location evidence="1">Membrane</location>
        <topology evidence="1">Multi-pass membrane protein</topology>
    </subcellularLocation>
</comment>
<organism evidence="7 8">
    <name type="scientific">Tranquillimonas alkanivorans</name>
    <dbReference type="NCBI Taxonomy" id="441119"/>
    <lineage>
        <taxon>Bacteria</taxon>
        <taxon>Pseudomonadati</taxon>
        <taxon>Pseudomonadota</taxon>
        <taxon>Alphaproteobacteria</taxon>
        <taxon>Rhodobacterales</taxon>
        <taxon>Roseobacteraceae</taxon>
        <taxon>Tranquillimonas</taxon>
    </lineage>
</organism>
<dbReference type="Pfam" id="PF07690">
    <property type="entry name" value="MFS_1"/>
    <property type="match status" value="1"/>
</dbReference>
<evidence type="ECO:0000256" key="5">
    <source>
        <dbReference type="SAM" id="Phobius"/>
    </source>
</evidence>
<proteinExistence type="predicted"/>
<dbReference type="InterPro" id="IPR051788">
    <property type="entry name" value="MFS_Transporter"/>
</dbReference>
<evidence type="ECO:0000313" key="8">
    <source>
        <dbReference type="Proteomes" id="UP000199356"/>
    </source>
</evidence>
<feature type="domain" description="Major facilitator superfamily (MFS) profile" evidence="6">
    <location>
        <begin position="202"/>
        <end position="386"/>
    </location>
</feature>
<evidence type="ECO:0000259" key="6">
    <source>
        <dbReference type="PROSITE" id="PS50850"/>
    </source>
</evidence>
<dbReference type="PANTHER" id="PTHR23514:SF13">
    <property type="entry name" value="INNER MEMBRANE PROTEIN YBJJ"/>
    <property type="match status" value="1"/>
</dbReference>
<dbReference type="EMBL" id="FOXA01000006">
    <property type="protein sequence ID" value="SFP41184.1"/>
    <property type="molecule type" value="Genomic_DNA"/>
</dbReference>
<dbReference type="GO" id="GO:0022857">
    <property type="term" value="F:transmembrane transporter activity"/>
    <property type="evidence" value="ECO:0007669"/>
    <property type="project" value="InterPro"/>
</dbReference>
<name>A0A1I5Q492_9RHOB</name>
<sequence>MPDLRTPRRGVSAAFVLNGFLLGAWASRIPAFVERHGLSEGTLGVLLFVMGLGALVSFPVAGRLADGLGAVRLTRWIAAFYLVTLVLLPLAPTPVLLGLALFLFGVGHGAMDVTMNSWAAEVETVLGRPVMSSFHAMWSLGAGLGAGTGFVAASLGLPVTVQFLLVSLAAAGLLGPFMAVCWTSSTRPRDPEAAVFALPRGVLVLVGLIALSSGLGEGAMVDWSAIFLREVVGSGEAQATLGFAVFSVTMVAMRLCVDRLVIRLGSVRVARLSGLSAALGIALVTGPAVLPAALAGFVFMGIGYAALIPLAFSRAAADPEVPPGQAIASVATLGYGAMLMGPPVIGLIADASSLRIAFMLIGAFALLIAALAPVLGRSSAGVAAAE</sequence>
<evidence type="ECO:0000313" key="7">
    <source>
        <dbReference type="EMBL" id="SFP41184.1"/>
    </source>
</evidence>
<keyword evidence="2 5" id="KW-0812">Transmembrane</keyword>
<feature type="transmembrane region" description="Helical" evidence="5">
    <location>
        <begin position="194"/>
        <end position="215"/>
    </location>
</feature>
<gene>
    <name evidence="7" type="ORF">SAMN04488047_10666</name>
</gene>
<feature type="transmembrane region" description="Helical" evidence="5">
    <location>
        <begin position="278"/>
        <end position="306"/>
    </location>
</feature>
<dbReference type="PANTHER" id="PTHR23514">
    <property type="entry name" value="BYPASS OF STOP CODON PROTEIN 6"/>
    <property type="match status" value="1"/>
</dbReference>
<dbReference type="STRING" id="441119.SAMN04488047_10666"/>
<evidence type="ECO:0000256" key="3">
    <source>
        <dbReference type="ARBA" id="ARBA00022989"/>
    </source>
</evidence>
<feature type="transmembrane region" description="Helical" evidence="5">
    <location>
        <begin position="326"/>
        <end position="349"/>
    </location>
</feature>
<evidence type="ECO:0000256" key="2">
    <source>
        <dbReference type="ARBA" id="ARBA00022692"/>
    </source>
</evidence>
<feature type="transmembrane region" description="Helical" evidence="5">
    <location>
        <begin position="42"/>
        <end position="61"/>
    </location>
</feature>
<dbReference type="InterPro" id="IPR036259">
    <property type="entry name" value="MFS_trans_sf"/>
</dbReference>
<feature type="transmembrane region" description="Helical" evidence="5">
    <location>
        <begin position="136"/>
        <end position="157"/>
    </location>
</feature>
<dbReference type="CDD" id="cd17393">
    <property type="entry name" value="MFS_MosC_like"/>
    <property type="match status" value="1"/>
</dbReference>
<dbReference type="Gene3D" id="1.20.1250.20">
    <property type="entry name" value="MFS general substrate transporter like domains"/>
    <property type="match status" value="2"/>
</dbReference>
<dbReference type="GO" id="GO:0016020">
    <property type="term" value="C:membrane"/>
    <property type="evidence" value="ECO:0007669"/>
    <property type="project" value="UniProtKB-SubCell"/>
</dbReference>
<dbReference type="AlphaFoldDB" id="A0A1I5Q492"/>
<dbReference type="InterPro" id="IPR020846">
    <property type="entry name" value="MFS_dom"/>
</dbReference>
<feature type="transmembrane region" description="Helical" evidence="5">
    <location>
        <begin position="356"/>
        <end position="376"/>
    </location>
</feature>
<evidence type="ECO:0000256" key="1">
    <source>
        <dbReference type="ARBA" id="ARBA00004141"/>
    </source>
</evidence>
<feature type="transmembrane region" description="Helical" evidence="5">
    <location>
        <begin position="73"/>
        <end position="90"/>
    </location>
</feature>
<dbReference type="Proteomes" id="UP000199356">
    <property type="component" value="Unassembled WGS sequence"/>
</dbReference>
<accession>A0A1I5Q492</accession>
<feature type="transmembrane region" description="Helical" evidence="5">
    <location>
        <begin position="163"/>
        <end position="182"/>
    </location>
</feature>
<dbReference type="InterPro" id="IPR011701">
    <property type="entry name" value="MFS"/>
</dbReference>
<dbReference type="SUPFAM" id="SSF103473">
    <property type="entry name" value="MFS general substrate transporter"/>
    <property type="match status" value="1"/>
</dbReference>
<keyword evidence="4 5" id="KW-0472">Membrane</keyword>
<keyword evidence="8" id="KW-1185">Reference proteome</keyword>